<comment type="caution">
    <text evidence="2">The sequence shown here is derived from an EMBL/GenBank/DDBJ whole genome shotgun (WGS) entry which is preliminary data.</text>
</comment>
<feature type="non-terminal residue" evidence="2">
    <location>
        <position position="1"/>
    </location>
</feature>
<dbReference type="Proteomes" id="UP000681967">
    <property type="component" value="Unassembled WGS sequence"/>
</dbReference>
<name>A0A8S3C4H5_9BILA</name>
<evidence type="ECO:0000313" key="1">
    <source>
        <dbReference type="EMBL" id="CAF4498810.1"/>
    </source>
</evidence>
<protein>
    <submittedName>
        <fullName evidence="2">Uncharacterized protein</fullName>
    </submittedName>
</protein>
<reference evidence="2" key="1">
    <citation type="submission" date="2021-02" db="EMBL/GenBank/DDBJ databases">
        <authorList>
            <person name="Nowell W R."/>
        </authorList>
    </citation>
    <scope>NUCLEOTIDE SEQUENCE</scope>
</reference>
<evidence type="ECO:0000313" key="3">
    <source>
        <dbReference type="Proteomes" id="UP000681720"/>
    </source>
</evidence>
<dbReference type="EMBL" id="CAJOBH010076932">
    <property type="protein sequence ID" value="CAF4498810.1"/>
    <property type="molecule type" value="Genomic_DNA"/>
</dbReference>
<dbReference type="Proteomes" id="UP000681720">
    <property type="component" value="Unassembled WGS sequence"/>
</dbReference>
<dbReference type="AlphaFoldDB" id="A0A8S3C4H5"/>
<dbReference type="EMBL" id="CAJOBJ010165248">
    <property type="protein sequence ID" value="CAF4861883.1"/>
    <property type="molecule type" value="Genomic_DNA"/>
</dbReference>
<accession>A0A8S3C4H5</accession>
<proteinExistence type="predicted"/>
<organism evidence="2 3">
    <name type="scientific">Rotaria magnacalcarata</name>
    <dbReference type="NCBI Taxonomy" id="392030"/>
    <lineage>
        <taxon>Eukaryota</taxon>
        <taxon>Metazoa</taxon>
        <taxon>Spiralia</taxon>
        <taxon>Gnathifera</taxon>
        <taxon>Rotifera</taxon>
        <taxon>Eurotatoria</taxon>
        <taxon>Bdelloidea</taxon>
        <taxon>Philodinida</taxon>
        <taxon>Philodinidae</taxon>
        <taxon>Rotaria</taxon>
    </lineage>
</organism>
<gene>
    <name evidence="1" type="ORF">BYL167_LOCUS35910</name>
    <name evidence="2" type="ORF">GIL414_LOCUS49928</name>
</gene>
<evidence type="ECO:0000313" key="2">
    <source>
        <dbReference type="EMBL" id="CAF4861883.1"/>
    </source>
</evidence>
<sequence length="64" mass="6965">IGLRLEIIGMRITQITVSAIIRINEPLRASLVDMSKDPTIYPAASTTAPMSIPKYGEMLIPAKP</sequence>